<name>A0A0N4VEU0_ENTVE</name>
<dbReference type="EMBL" id="UXUI01009539">
    <property type="protein sequence ID" value="VDD93904.1"/>
    <property type="molecule type" value="Genomic_DNA"/>
</dbReference>
<dbReference type="WBParaSite" id="EVEC_0000921401-mRNA-1">
    <property type="protein sequence ID" value="EVEC_0000921401-mRNA-1"/>
    <property type="gene ID" value="EVEC_0000921401"/>
</dbReference>
<dbReference type="OrthoDB" id="5861001at2759"/>
<dbReference type="AlphaFoldDB" id="A0A0N4VEU0"/>
<evidence type="ECO:0000256" key="1">
    <source>
        <dbReference type="SAM" id="Phobius"/>
    </source>
</evidence>
<keyword evidence="1" id="KW-0812">Transmembrane</keyword>
<organism evidence="4">
    <name type="scientific">Enterobius vermicularis</name>
    <name type="common">Human pinworm</name>
    <dbReference type="NCBI Taxonomy" id="51028"/>
    <lineage>
        <taxon>Eukaryota</taxon>
        <taxon>Metazoa</taxon>
        <taxon>Ecdysozoa</taxon>
        <taxon>Nematoda</taxon>
        <taxon>Chromadorea</taxon>
        <taxon>Rhabditida</taxon>
        <taxon>Spirurina</taxon>
        <taxon>Oxyuridomorpha</taxon>
        <taxon>Oxyuroidea</taxon>
        <taxon>Oxyuridae</taxon>
        <taxon>Enterobius</taxon>
    </lineage>
</organism>
<keyword evidence="1" id="KW-1133">Transmembrane helix</keyword>
<feature type="transmembrane region" description="Helical" evidence="1">
    <location>
        <begin position="6"/>
        <end position="23"/>
    </location>
</feature>
<keyword evidence="3" id="KW-1185">Reference proteome</keyword>
<evidence type="ECO:0000313" key="4">
    <source>
        <dbReference type="WBParaSite" id="EVEC_0000921401-mRNA-1"/>
    </source>
</evidence>
<protein>
    <submittedName>
        <fullName evidence="4">DPPIV_N domain-containing protein</fullName>
    </submittedName>
</protein>
<feature type="transmembrane region" description="Helical" evidence="1">
    <location>
        <begin position="30"/>
        <end position="48"/>
    </location>
</feature>
<dbReference type="Proteomes" id="UP000274131">
    <property type="component" value="Unassembled WGS sequence"/>
</dbReference>
<accession>A0A0N4VEU0</accession>
<keyword evidence="1" id="KW-0472">Membrane</keyword>
<proteinExistence type="predicted"/>
<gene>
    <name evidence="2" type="ORF">EVEC_LOCUS8655</name>
</gene>
<reference evidence="4" key="1">
    <citation type="submission" date="2017-02" db="UniProtKB">
        <authorList>
            <consortium name="WormBaseParasite"/>
        </authorList>
    </citation>
    <scope>IDENTIFICATION</scope>
</reference>
<evidence type="ECO:0000313" key="3">
    <source>
        <dbReference type="Proteomes" id="UP000274131"/>
    </source>
</evidence>
<reference evidence="2 3" key="2">
    <citation type="submission" date="2018-10" db="EMBL/GenBank/DDBJ databases">
        <authorList>
            <consortium name="Pathogen Informatics"/>
        </authorList>
    </citation>
    <scope>NUCLEOTIDE SEQUENCE [LARGE SCALE GENOMIC DNA]</scope>
</reference>
<sequence length="409" mass="46508">MWTTALQLFSFSLLACFFLLANYEETQKIATVMLLCTLLMIAAVYGSVKYVMGAHYSFAEYFETDQFLFIGLSNCHLTVERSPPPGNCPYHVIYQTSTYETSPPCSLAKLHVLLADKELPQALILAPSFDGYVVAKLNHLHWPEEGASQFAFRSTLIDLKDPSPVGSKIDYQDLLFTLFDNDSRLLYLVLNSTSSQRRSVSCYIFYADLSKTQISFLYIGQMPVHPENDFRVLWSEDPYERKFYYGVKQDEELGLYSVPFNELLSVLSTGSPGTLELLFHDDRAYFSVTHDVVLSYMSSSSRIVYFTLHLKKKNSNGIVCELPSKKSKLSSSVSLSLLFDSHYCALRNKETSLENCSLVLSNMALKTFVLILVIRIRRRKKTSMDETFARAESPHIHTYPAFVAETSDF</sequence>
<evidence type="ECO:0000313" key="2">
    <source>
        <dbReference type="EMBL" id="VDD93904.1"/>
    </source>
</evidence>